<comment type="caution">
    <text evidence="1">The sequence shown here is derived from an EMBL/GenBank/DDBJ whole genome shotgun (WGS) entry which is preliminary data.</text>
</comment>
<sequence>MILSQQEIAFILFLRTLDFDDLSDACYGISKESKEARRNGIEQTYLGTNPVSAAGWIDRALKLDKLQELLGLANEDYRKMIDPPLGEEGEVLQ</sequence>
<gene>
    <name evidence="1" type="ORF">J2T19_000589</name>
</gene>
<accession>A0ABT9W7D1</accession>
<reference evidence="1 2" key="1">
    <citation type="submission" date="2023-07" db="EMBL/GenBank/DDBJ databases">
        <title>Sorghum-associated microbial communities from plants grown in Nebraska, USA.</title>
        <authorList>
            <person name="Schachtman D."/>
        </authorList>
    </citation>
    <scope>NUCLEOTIDE SEQUENCE [LARGE SCALE GENOMIC DNA]</scope>
    <source>
        <strain evidence="1 2">DS1314</strain>
    </source>
</reference>
<dbReference type="Proteomes" id="UP001233836">
    <property type="component" value="Unassembled WGS sequence"/>
</dbReference>
<protein>
    <recommendedName>
        <fullName evidence="3">Phage protein</fullName>
    </recommendedName>
</protein>
<name>A0ABT9W7D1_9BACL</name>
<keyword evidence="2" id="KW-1185">Reference proteome</keyword>
<dbReference type="RefSeq" id="WP_307212946.1">
    <property type="nucleotide sequence ID" value="NZ_JAUSTI010000001.1"/>
</dbReference>
<organism evidence="1 2">
    <name type="scientific">Paenibacillus tundrae</name>
    <dbReference type="NCBI Taxonomy" id="528187"/>
    <lineage>
        <taxon>Bacteria</taxon>
        <taxon>Bacillati</taxon>
        <taxon>Bacillota</taxon>
        <taxon>Bacilli</taxon>
        <taxon>Bacillales</taxon>
        <taxon>Paenibacillaceae</taxon>
        <taxon>Paenibacillus</taxon>
    </lineage>
</organism>
<evidence type="ECO:0000313" key="1">
    <source>
        <dbReference type="EMBL" id="MDQ0169152.1"/>
    </source>
</evidence>
<evidence type="ECO:0000313" key="2">
    <source>
        <dbReference type="Proteomes" id="UP001233836"/>
    </source>
</evidence>
<evidence type="ECO:0008006" key="3">
    <source>
        <dbReference type="Google" id="ProtNLM"/>
    </source>
</evidence>
<proteinExistence type="predicted"/>
<dbReference type="EMBL" id="JAUSTI010000001">
    <property type="protein sequence ID" value="MDQ0169152.1"/>
    <property type="molecule type" value="Genomic_DNA"/>
</dbReference>